<evidence type="ECO:0000256" key="7">
    <source>
        <dbReference type="ARBA" id="ARBA00023136"/>
    </source>
</evidence>
<evidence type="ECO:0000256" key="4">
    <source>
        <dbReference type="ARBA" id="ARBA00022475"/>
    </source>
</evidence>
<feature type="transmembrane region" description="Helical" evidence="8">
    <location>
        <begin position="138"/>
        <end position="155"/>
    </location>
</feature>
<keyword evidence="3" id="KW-0813">Transport</keyword>
<feature type="transmembrane region" description="Helical" evidence="8">
    <location>
        <begin position="161"/>
        <end position="177"/>
    </location>
</feature>
<evidence type="ECO:0000313" key="11">
    <source>
        <dbReference type="Proteomes" id="UP000501058"/>
    </source>
</evidence>
<keyword evidence="11" id="KW-1185">Reference proteome</keyword>
<dbReference type="InterPro" id="IPR004626">
    <property type="entry name" value="RarD"/>
</dbReference>
<feature type="transmembrane region" description="Helical" evidence="8">
    <location>
        <begin position="52"/>
        <end position="71"/>
    </location>
</feature>
<keyword evidence="7 8" id="KW-0472">Membrane</keyword>
<dbReference type="Pfam" id="PF00892">
    <property type="entry name" value="EamA"/>
    <property type="match status" value="1"/>
</dbReference>
<evidence type="ECO:0000313" key="10">
    <source>
        <dbReference type="EMBL" id="QIK72645.1"/>
    </source>
</evidence>
<sequence>MQSDPGTRGAPRLGGEATGLLAGVGAYVIWGFFPLLFPLLKPAGPLEILAHRVLWSMAAVGIVLLLLRRPWGWVRRALGRGRLGWTLAASLLIGGNWLTFIWAVNNNHVVESSLGYFINPLVNIVLGVFLFGERMSRGGLIGTILAGIGVVVIAWENWAGLWVSLTLAATFGLYAVVKKRATLPALEGLFLESGVLSPLALGYWTFLAATGASTFGVGAQHTGLLVLAGVLTALPLWMFAVAAPRLPLGVVGVLQYLGPTIQFLLGITVFGQVVTPSYWLGLILVWCGSAVFLWSVFNRTQRSVTRRSAAPR</sequence>
<comment type="similarity">
    <text evidence="2">Belongs to the EamA transporter family.</text>
</comment>
<dbReference type="InterPro" id="IPR037185">
    <property type="entry name" value="EmrE-like"/>
</dbReference>
<feature type="transmembrane region" description="Helical" evidence="8">
    <location>
        <begin position="114"/>
        <end position="131"/>
    </location>
</feature>
<dbReference type="PANTHER" id="PTHR22911">
    <property type="entry name" value="ACYL-MALONYL CONDENSING ENZYME-RELATED"/>
    <property type="match status" value="1"/>
</dbReference>
<feature type="transmembrane region" description="Helical" evidence="8">
    <location>
        <begin position="224"/>
        <end position="243"/>
    </location>
</feature>
<dbReference type="InterPro" id="IPR000620">
    <property type="entry name" value="EamA_dom"/>
</dbReference>
<dbReference type="NCBIfam" id="TIGR00688">
    <property type="entry name" value="rarD"/>
    <property type="match status" value="1"/>
</dbReference>
<feature type="transmembrane region" description="Helical" evidence="8">
    <location>
        <begin position="277"/>
        <end position="297"/>
    </location>
</feature>
<evidence type="ECO:0000256" key="3">
    <source>
        <dbReference type="ARBA" id="ARBA00022448"/>
    </source>
</evidence>
<evidence type="ECO:0000256" key="2">
    <source>
        <dbReference type="ARBA" id="ARBA00007362"/>
    </source>
</evidence>
<reference evidence="10 11" key="1">
    <citation type="submission" date="2020-03" db="EMBL/GenBank/DDBJ databases">
        <title>Propioniciclava sp. nov., isolated from Hydrophilus acuminatus.</title>
        <authorList>
            <person name="Hyun D.-W."/>
            <person name="Bae J.-W."/>
        </authorList>
    </citation>
    <scope>NUCLEOTIDE SEQUENCE [LARGE SCALE GENOMIC DNA]</scope>
    <source>
        <strain evidence="10 11">HDW11</strain>
    </source>
</reference>
<gene>
    <name evidence="10" type="primary">rarD</name>
    <name evidence="10" type="ORF">G7070_10660</name>
</gene>
<dbReference type="PANTHER" id="PTHR22911:SF137">
    <property type="entry name" value="SOLUTE CARRIER FAMILY 35 MEMBER G2-RELATED"/>
    <property type="match status" value="1"/>
</dbReference>
<feature type="transmembrane region" description="Helical" evidence="8">
    <location>
        <begin position="189"/>
        <end position="212"/>
    </location>
</feature>
<dbReference type="KEGG" id="prv:G7070_10660"/>
<feature type="transmembrane region" description="Helical" evidence="8">
    <location>
        <begin position="250"/>
        <end position="271"/>
    </location>
</feature>
<keyword evidence="5 8" id="KW-0812">Transmembrane</keyword>
<evidence type="ECO:0000256" key="1">
    <source>
        <dbReference type="ARBA" id="ARBA00004651"/>
    </source>
</evidence>
<comment type="subcellular location">
    <subcellularLocation>
        <location evidence="1">Cell membrane</location>
        <topology evidence="1">Multi-pass membrane protein</topology>
    </subcellularLocation>
</comment>
<evidence type="ECO:0000256" key="5">
    <source>
        <dbReference type="ARBA" id="ARBA00022692"/>
    </source>
</evidence>
<keyword evidence="4" id="KW-1003">Cell membrane</keyword>
<dbReference type="EMBL" id="CP049865">
    <property type="protein sequence ID" value="QIK72645.1"/>
    <property type="molecule type" value="Genomic_DNA"/>
</dbReference>
<protein>
    <submittedName>
        <fullName evidence="10">EamA family transporter RarD</fullName>
    </submittedName>
</protein>
<dbReference type="SUPFAM" id="SSF103481">
    <property type="entry name" value="Multidrug resistance efflux transporter EmrE"/>
    <property type="match status" value="2"/>
</dbReference>
<name>A0A6G7Y754_9ACTN</name>
<feature type="transmembrane region" description="Helical" evidence="8">
    <location>
        <begin position="20"/>
        <end position="40"/>
    </location>
</feature>
<keyword evidence="6 8" id="KW-1133">Transmembrane helix</keyword>
<dbReference type="GO" id="GO:0005886">
    <property type="term" value="C:plasma membrane"/>
    <property type="evidence" value="ECO:0007669"/>
    <property type="project" value="UniProtKB-SubCell"/>
</dbReference>
<accession>A0A6G7Y754</accession>
<evidence type="ECO:0000256" key="8">
    <source>
        <dbReference type="SAM" id="Phobius"/>
    </source>
</evidence>
<feature type="transmembrane region" description="Helical" evidence="8">
    <location>
        <begin position="83"/>
        <end position="102"/>
    </location>
</feature>
<evidence type="ECO:0000256" key="6">
    <source>
        <dbReference type="ARBA" id="ARBA00022989"/>
    </source>
</evidence>
<evidence type="ECO:0000259" key="9">
    <source>
        <dbReference type="Pfam" id="PF00892"/>
    </source>
</evidence>
<dbReference type="RefSeq" id="WP_166233719.1">
    <property type="nucleotide sequence ID" value="NZ_CP049865.1"/>
</dbReference>
<organism evidence="10 11">
    <name type="scientific">Propioniciclava coleopterorum</name>
    <dbReference type="NCBI Taxonomy" id="2714937"/>
    <lineage>
        <taxon>Bacteria</taxon>
        <taxon>Bacillati</taxon>
        <taxon>Actinomycetota</taxon>
        <taxon>Actinomycetes</taxon>
        <taxon>Propionibacteriales</taxon>
        <taxon>Propionibacteriaceae</taxon>
        <taxon>Propioniciclava</taxon>
    </lineage>
</organism>
<feature type="domain" description="EamA" evidence="9">
    <location>
        <begin position="18"/>
        <end position="154"/>
    </location>
</feature>
<dbReference type="AlphaFoldDB" id="A0A6G7Y754"/>
<dbReference type="Proteomes" id="UP000501058">
    <property type="component" value="Chromosome"/>
</dbReference>
<proteinExistence type="inferred from homology"/>